<keyword evidence="2" id="KW-0479">Metal-binding</keyword>
<dbReference type="Pfam" id="PF00753">
    <property type="entry name" value="Lactamase_B"/>
    <property type="match status" value="1"/>
</dbReference>
<evidence type="ECO:0000313" key="7">
    <source>
        <dbReference type="EMBL" id="MFC3031315.1"/>
    </source>
</evidence>
<evidence type="ECO:0000256" key="2">
    <source>
        <dbReference type="ARBA" id="ARBA00022723"/>
    </source>
</evidence>
<gene>
    <name evidence="7" type="ORF">ACFOEE_02080</name>
</gene>
<evidence type="ECO:0000256" key="3">
    <source>
        <dbReference type="ARBA" id="ARBA00022801"/>
    </source>
</evidence>
<dbReference type="PANTHER" id="PTHR46233:SF3">
    <property type="entry name" value="HYDROXYACYLGLUTATHIONE HYDROLASE GLOC"/>
    <property type="match status" value="1"/>
</dbReference>
<dbReference type="InterPro" id="IPR036866">
    <property type="entry name" value="RibonucZ/Hydroxyglut_hydro"/>
</dbReference>
<keyword evidence="4" id="KW-0862">Zinc</keyword>
<keyword evidence="3" id="KW-0378">Hydrolase</keyword>
<dbReference type="RefSeq" id="WP_377120426.1">
    <property type="nucleotide sequence ID" value="NZ_JBHRSD010000002.1"/>
</dbReference>
<name>A0ABV7CFE4_9GAMM</name>
<evidence type="ECO:0000256" key="1">
    <source>
        <dbReference type="ARBA" id="ARBA00001947"/>
    </source>
</evidence>
<dbReference type="Gene3D" id="3.60.15.10">
    <property type="entry name" value="Ribonuclease Z/Hydroxyacylglutathione hydrolase-like"/>
    <property type="match status" value="1"/>
</dbReference>
<evidence type="ECO:0000256" key="5">
    <source>
        <dbReference type="SAM" id="MobiDB-lite"/>
    </source>
</evidence>
<evidence type="ECO:0000256" key="4">
    <source>
        <dbReference type="ARBA" id="ARBA00022833"/>
    </source>
</evidence>
<dbReference type="InterPro" id="IPR051453">
    <property type="entry name" value="MBL_Glyoxalase_II"/>
</dbReference>
<dbReference type="CDD" id="cd07737">
    <property type="entry name" value="YcbL-like_MBL-fold"/>
    <property type="match status" value="1"/>
</dbReference>
<organism evidence="7 8">
    <name type="scientific">Pseudoalteromonas fenneropenaei</name>
    <dbReference type="NCBI Taxonomy" id="1737459"/>
    <lineage>
        <taxon>Bacteria</taxon>
        <taxon>Pseudomonadati</taxon>
        <taxon>Pseudomonadota</taxon>
        <taxon>Gammaproteobacteria</taxon>
        <taxon>Alteromonadales</taxon>
        <taxon>Pseudoalteromonadaceae</taxon>
        <taxon>Pseudoalteromonas</taxon>
    </lineage>
</organism>
<dbReference type="SUPFAM" id="SSF56281">
    <property type="entry name" value="Metallo-hydrolase/oxidoreductase"/>
    <property type="match status" value="1"/>
</dbReference>
<feature type="region of interest" description="Disordered" evidence="5">
    <location>
        <begin position="193"/>
        <end position="213"/>
    </location>
</feature>
<keyword evidence="8" id="KW-1185">Reference proteome</keyword>
<feature type="domain" description="Metallo-beta-lactamase" evidence="6">
    <location>
        <begin position="12"/>
        <end position="192"/>
    </location>
</feature>
<dbReference type="InterPro" id="IPR001279">
    <property type="entry name" value="Metallo-B-lactamas"/>
</dbReference>
<evidence type="ECO:0000259" key="6">
    <source>
        <dbReference type="SMART" id="SM00849"/>
    </source>
</evidence>
<dbReference type="Proteomes" id="UP001595453">
    <property type="component" value="Unassembled WGS sequence"/>
</dbReference>
<dbReference type="EMBL" id="JBHRSD010000002">
    <property type="protein sequence ID" value="MFC3031315.1"/>
    <property type="molecule type" value="Genomic_DNA"/>
</dbReference>
<proteinExistence type="predicted"/>
<accession>A0ABV7CFE4</accession>
<protein>
    <submittedName>
        <fullName evidence="7">MBL fold metallo-hydrolase</fullName>
    </submittedName>
</protein>
<evidence type="ECO:0000313" key="8">
    <source>
        <dbReference type="Proteomes" id="UP001595453"/>
    </source>
</evidence>
<comment type="caution">
    <text evidence="7">The sequence shown here is derived from an EMBL/GenBank/DDBJ whole genome shotgun (WGS) entry which is preliminary data.</text>
</comment>
<dbReference type="SMART" id="SM00849">
    <property type="entry name" value="Lactamase_B"/>
    <property type="match status" value="1"/>
</dbReference>
<sequence length="213" mass="23166">MRVITIPVTPFQQNCRIIVCPETASAAIVDPGGDVEVLLNLIAKEQLKVEQILLTHGHLDHVGAADQIRNALGIKIIGPHPDEQFWFDALPMQAQMFGFAPIQSFYPDQWLAEGQVVAVGNLKLQVLHCPGHTPGHVVFHEPQSGQLLVGDVLFKGSIGRTDFPKGDAPTLLASIKDKLFVLDDSTHVLSGHGENTTIGNEKRTNPFLSGRFG</sequence>
<dbReference type="PANTHER" id="PTHR46233">
    <property type="entry name" value="HYDROXYACYLGLUTATHIONE HYDROLASE GLOC"/>
    <property type="match status" value="1"/>
</dbReference>
<comment type="cofactor">
    <cofactor evidence="1">
        <name>Zn(2+)</name>
        <dbReference type="ChEBI" id="CHEBI:29105"/>
    </cofactor>
</comment>
<reference evidence="8" key="1">
    <citation type="journal article" date="2019" name="Int. J. Syst. Evol. Microbiol.">
        <title>The Global Catalogue of Microorganisms (GCM) 10K type strain sequencing project: providing services to taxonomists for standard genome sequencing and annotation.</title>
        <authorList>
            <consortium name="The Broad Institute Genomics Platform"/>
            <consortium name="The Broad Institute Genome Sequencing Center for Infectious Disease"/>
            <person name="Wu L."/>
            <person name="Ma J."/>
        </authorList>
    </citation>
    <scope>NUCLEOTIDE SEQUENCE [LARGE SCALE GENOMIC DNA]</scope>
    <source>
        <strain evidence="8">KCTC 42730</strain>
    </source>
</reference>